<accession>A0A1I5C4Z5</accession>
<feature type="transmembrane region" description="Helical" evidence="1">
    <location>
        <begin position="7"/>
        <end position="29"/>
    </location>
</feature>
<reference evidence="2 3" key="1">
    <citation type="submission" date="2016-10" db="EMBL/GenBank/DDBJ databases">
        <authorList>
            <person name="de Groot N.N."/>
        </authorList>
    </citation>
    <scope>NUCLEOTIDE SEQUENCE [LARGE SCALE GENOMIC DNA]</scope>
    <source>
        <strain evidence="2 3">DSM 17794</strain>
    </source>
</reference>
<evidence type="ECO:0000313" key="2">
    <source>
        <dbReference type="EMBL" id="SFN81934.1"/>
    </source>
</evidence>
<dbReference type="OrthoDB" id="1453199at2"/>
<dbReference type="RefSeq" id="WP_093410618.1">
    <property type="nucleotide sequence ID" value="NZ_FOVL01000019.1"/>
</dbReference>
<keyword evidence="1" id="KW-0472">Membrane</keyword>
<feature type="transmembrane region" description="Helical" evidence="1">
    <location>
        <begin position="60"/>
        <end position="80"/>
    </location>
</feature>
<evidence type="ECO:0000256" key="1">
    <source>
        <dbReference type="SAM" id="Phobius"/>
    </source>
</evidence>
<name>A0A1I5C4Z5_9FLAO</name>
<protein>
    <submittedName>
        <fullName evidence="2">Uncharacterized protein</fullName>
    </submittedName>
</protein>
<keyword evidence="1" id="KW-0812">Transmembrane</keyword>
<evidence type="ECO:0000313" key="3">
    <source>
        <dbReference type="Proteomes" id="UP000199153"/>
    </source>
</evidence>
<proteinExistence type="predicted"/>
<keyword evidence="3" id="KW-1185">Reference proteome</keyword>
<gene>
    <name evidence="2" type="ORF">SAMN05660413_02707</name>
</gene>
<dbReference type="AlphaFoldDB" id="A0A1I5C4Z5"/>
<dbReference type="STRING" id="287099.SAMN05660413_02707"/>
<dbReference type="EMBL" id="FOVL01000019">
    <property type="protein sequence ID" value="SFN81934.1"/>
    <property type="molecule type" value="Genomic_DNA"/>
</dbReference>
<dbReference type="Proteomes" id="UP000199153">
    <property type="component" value="Unassembled WGS sequence"/>
</dbReference>
<sequence>MTGKFFISDFVSWIFTLIFLVLGIMNLILVHPVPGIFYILFSCIFPPPLNSLLKNKTGLVIPLWIKILLGLIILWGTLAVGDLAEMYGL</sequence>
<feature type="transmembrane region" description="Helical" evidence="1">
    <location>
        <begin position="35"/>
        <end position="53"/>
    </location>
</feature>
<organism evidence="2 3">
    <name type="scientific">Salegentibacter flavus</name>
    <dbReference type="NCBI Taxonomy" id="287099"/>
    <lineage>
        <taxon>Bacteria</taxon>
        <taxon>Pseudomonadati</taxon>
        <taxon>Bacteroidota</taxon>
        <taxon>Flavobacteriia</taxon>
        <taxon>Flavobacteriales</taxon>
        <taxon>Flavobacteriaceae</taxon>
        <taxon>Salegentibacter</taxon>
    </lineage>
</organism>
<keyword evidence="1" id="KW-1133">Transmembrane helix</keyword>